<dbReference type="InterPro" id="IPR013320">
    <property type="entry name" value="ConA-like_dom_sf"/>
</dbReference>
<keyword evidence="2" id="KW-1185">Reference proteome</keyword>
<dbReference type="Proteomes" id="UP000294200">
    <property type="component" value="Unassembled WGS sequence"/>
</dbReference>
<gene>
    <name evidence="1" type="ORF">BZM27_06175</name>
</gene>
<organism evidence="1 2">
    <name type="scientific">Paraburkholderia steynii</name>
    <dbReference type="NCBI Taxonomy" id="1245441"/>
    <lineage>
        <taxon>Bacteria</taxon>
        <taxon>Pseudomonadati</taxon>
        <taxon>Pseudomonadota</taxon>
        <taxon>Betaproteobacteria</taxon>
        <taxon>Burkholderiales</taxon>
        <taxon>Burkholderiaceae</taxon>
        <taxon>Paraburkholderia</taxon>
    </lineage>
</organism>
<reference evidence="1 2" key="1">
    <citation type="submission" date="2017-02" db="EMBL/GenBank/DDBJ databases">
        <title>Paraburkholderia sophoroidis sp. nov. and Paraburkholderia steynii sp. nov. rhizobial symbionts of the fynbos legume Hypocalyptus sophoroides.</title>
        <authorList>
            <person name="Steenkamp E.T."/>
            <person name="Beukes C.W."/>
            <person name="Van Zyl E."/>
            <person name="Avontuur J."/>
            <person name="Chan W.Y."/>
            <person name="Hassen A."/>
            <person name="Palmer M."/>
            <person name="Mthombeni L."/>
            <person name="Phalane F."/>
            <person name="Sereme K."/>
            <person name="Venter S.N."/>
        </authorList>
    </citation>
    <scope>NUCLEOTIDE SEQUENCE [LARGE SCALE GENOMIC DNA]</scope>
    <source>
        <strain evidence="1 2">HC1.1ba</strain>
    </source>
</reference>
<sequence>MGAPDLSNWIWPDADLQRQPQGVVTVNPQVFPSAVRCFVGGRDVLTNINLALPLIQTPAGTGYTNTSNSAAAKQLSSTLATSSGAGAGDFTIICVHNLAASGSQNSVAWAIDANKAAPGFYVQMNADTSGALASGDMTFGDFNNAGIALTGAVDGKSHAVIFTRRGTTLYAFMDGALKSTLASYTYALPASGNAEWVGGSGWANTGVVGGGVPLIAVSNRGLTIAEGVALSANPWQIFKPATMALYMPAAAGGVTVGLSQVAGAGSVGAVGIATGLSATGVSATGATGSAGYGEGYAITGAAATGSTGIATPASSPVLAGASATGSMGTAAPSITAALTGVSGASSVGSVTPGTSAALTQVAATGSTGSVSEGISLALSGVAGTGYVGTVSSGGNITQALSGAPATGAVGSVSPSLSLVSSGVSATGSTGSLAPTRALSGVSGASTTGAVTQSISPTLVGSSAAGSTGAISAGADKNAALTGAAATSSVGSVGTNVSIGLAGISATASTGVLASSLTYGLVGNASATSVGSILAVTPKSIAAPPVTFPIYRERRVFSIPSESRISPVPAERRIIKVAA</sequence>
<proteinExistence type="predicted"/>
<dbReference type="SUPFAM" id="SSF49899">
    <property type="entry name" value="Concanavalin A-like lectins/glucanases"/>
    <property type="match status" value="1"/>
</dbReference>
<protein>
    <submittedName>
        <fullName evidence="1">Uncharacterized protein</fullName>
    </submittedName>
</protein>
<comment type="caution">
    <text evidence="1">The sequence shown here is derived from an EMBL/GenBank/DDBJ whole genome shotgun (WGS) entry which is preliminary data.</text>
</comment>
<evidence type="ECO:0000313" key="1">
    <source>
        <dbReference type="EMBL" id="TCG09384.1"/>
    </source>
</evidence>
<dbReference type="AlphaFoldDB" id="A0A4R0XGF0"/>
<name>A0A4R0XGF0_9BURK</name>
<dbReference type="EMBL" id="MWML01000013">
    <property type="protein sequence ID" value="TCG09384.1"/>
    <property type="molecule type" value="Genomic_DNA"/>
</dbReference>
<accession>A0A4R0XGF0</accession>
<evidence type="ECO:0000313" key="2">
    <source>
        <dbReference type="Proteomes" id="UP000294200"/>
    </source>
</evidence>